<keyword evidence="3" id="KW-1185">Reference proteome</keyword>
<dbReference type="InterPro" id="IPR001387">
    <property type="entry name" value="Cro/C1-type_HTH"/>
</dbReference>
<comment type="caution">
    <text evidence="2">The sequence shown here is derived from an EMBL/GenBank/DDBJ whole genome shotgun (WGS) entry which is preliminary data.</text>
</comment>
<dbReference type="PROSITE" id="PS50943">
    <property type="entry name" value="HTH_CROC1"/>
    <property type="match status" value="1"/>
</dbReference>
<reference evidence="2 3" key="1">
    <citation type="submission" date="2020-08" db="EMBL/GenBank/DDBJ databases">
        <title>Sequencing the genomes of 1000 actinobacteria strains.</title>
        <authorList>
            <person name="Klenk H.-P."/>
        </authorList>
    </citation>
    <scope>NUCLEOTIDE SEQUENCE [LARGE SCALE GENOMIC DNA]</scope>
    <source>
        <strain evidence="2 3">DSM 45084</strain>
    </source>
</reference>
<dbReference type="GO" id="GO:0003677">
    <property type="term" value="F:DNA binding"/>
    <property type="evidence" value="ECO:0007669"/>
    <property type="project" value="InterPro"/>
</dbReference>
<organism evidence="2 3">
    <name type="scientific">Saccharothrix violaceirubra</name>
    <dbReference type="NCBI Taxonomy" id="413306"/>
    <lineage>
        <taxon>Bacteria</taxon>
        <taxon>Bacillati</taxon>
        <taxon>Actinomycetota</taxon>
        <taxon>Actinomycetes</taxon>
        <taxon>Pseudonocardiales</taxon>
        <taxon>Pseudonocardiaceae</taxon>
        <taxon>Saccharothrix</taxon>
    </lineage>
</organism>
<gene>
    <name evidence="2" type="ORF">F4559_006558</name>
</gene>
<sequence length="248" mass="28263">MRNDSRLTLDAAAKALDMSRSSLHRTEKGETRVSVHLVKSMMDLYDVYDPELIEQVRRARENGWWTMYGIGDQGYIDVETEACAVHDMSLLLIPGLLQTEDYMRAVFEAHSVGQSRSLIENDVRVRKIRQRRLYDADDPLRLVALLDESALRKMVGGESVMREQLAHLHEAARLPNVEIKVLADGQGAHFGMMGSFTLLEFSEAEELPVLYIEHRFGAIHIEEGPQLDEARLTFEHLAAQAVRIEEFE</sequence>
<name>A0A7W7WZ49_9PSEU</name>
<evidence type="ECO:0000313" key="2">
    <source>
        <dbReference type="EMBL" id="MBB4969199.1"/>
    </source>
</evidence>
<dbReference type="SUPFAM" id="SSF47413">
    <property type="entry name" value="lambda repressor-like DNA-binding domains"/>
    <property type="match status" value="1"/>
</dbReference>
<proteinExistence type="predicted"/>
<dbReference type="Gene3D" id="1.10.260.40">
    <property type="entry name" value="lambda repressor-like DNA-binding domains"/>
    <property type="match status" value="1"/>
</dbReference>
<evidence type="ECO:0000259" key="1">
    <source>
        <dbReference type="PROSITE" id="PS50943"/>
    </source>
</evidence>
<accession>A0A7W7WZ49</accession>
<protein>
    <submittedName>
        <fullName evidence="2">Transcriptional regulator with XRE-family HTH domain</fullName>
    </submittedName>
</protein>
<feature type="domain" description="HTH cro/C1-type" evidence="1">
    <location>
        <begin position="1"/>
        <end position="53"/>
    </location>
</feature>
<evidence type="ECO:0000313" key="3">
    <source>
        <dbReference type="Proteomes" id="UP000542674"/>
    </source>
</evidence>
<dbReference type="Pfam" id="PF13560">
    <property type="entry name" value="HTH_31"/>
    <property type="match status" value="1"/>
</dbReference>
<dbReference type="InterPro" id="IPR043917">
    <property type="entry name" value="DUF5753"/>
</dbReference>
<dbReference type="EMBL" id="JACHJS010000001">
    <property type="protein sequence ID" value="MBB4969199.1"/>
    <property type="molecule type" value="Genomic_DNA"/>
</dbReference>
<dbReference type="Proteomes" id="UP000542674">
    <property type="component" value="Unassembled WGS sequence"/>
</dbReference>
<dbReference type="AlphaFoldDB" id="A0A7W7WZ49"/>
<dbReference type="Pfam" id="PF19054">
    <property type="entry name" value="DUF5753"/>
    <property type="match status" value="1"/>
</dbReference>
<dbReference type="CDD" id="cd00093">
    <property type="entry name" value="HTH_XRE"/>
    <property type="match status" value="1"/>
</dbReference>
<dbReference type="InterPro" id="IPR010982">
    <property type="entry name" value="Lambda_DNA-bd_dom_sf"/>
</dbReference>